<dbReference type="SUPFAM" id="SSF53756">
    <property type="entry name" value="UDP-Glycosyltransferase/glycogen phosphorylase"/>
    <property type="match status" value="1"/>
</dbReference>
<reference evidence="2 3" key="1">
    <citation type="submission" date="2016-10" db="EMBL/GenBank/DDBJ databases">
        <authorList>
            <person name="de Groot N.N."/>
        </authorList>
    </citation>
    <scope>NUCLEOTIDE SEQUENCE [LARGE SCALE GENOMIC DNA]</scope>
    <source>
        <strain evidence="2 3">RK1</strain>
    </source>
</reference>
<dbReference type="EMBL" id="FOQO01000007">
    <property type="protein sequence ID" value="SFJ02826.1"/>
    <property type="molecule type" value="Genomic_DNA"/>
</dbReference>
<keyword evidence="3" id="KW-1185">Reference proteome</keyword>
<organism evidence="2 3">
    <name type="scientific">Parapedobacter indicus</name>
    <dbReference type="NCBI Taxonomy" id="1477437"/>
    <lineage>
        <taxon>Bacteria</taxon>
        <taxon>Pseudomonadati</taxon>
        <taxon>Bacteroidota</taxon>
        <taxon>Sphingobacteriia</taxon>
        <taxon>Sphingobacteriales</taxon>
        <taxon>Sphingobacteriaceae</taxon>
        <taxon>Parapedobacter</taxon>
    </lineage>
</organism>
<sequence length="341" mass="38895">MGTIYLLYYDFKHTSGNHAGMAYLSQELKAAIPDVRLVRHIRQGYTGGRYVGWIYAVFIALYLYIVLRPGDKVCLMEYMSGHFARQDVIVSLLRKWKRRNFVLGIIHLPLSFLQTLYGSVEVISKKIALTDHILVFGNQLKRDIHQLTPVPITFAHHYAERAYYRPTPNPYVIGQRHLHVLCIGGIKRNWRLLSEIVERCRNIEFHLCVGDTMPGLAAAYPHVHVYKRLDEADLLTLMQRCDVNLSVLEDTVGSNAITSSMAVGLVQVVSRIGSIDDYCTTRDSFLCNGLNDYVCALQRLSEESGVLETMRQATLEAASRFDKEKFIHTFRDLIGIPSEKK</sequence>
<dbReference type="STRING" id="1477437.SAMN05444682_10761"/>
<evidence type="ECO:0000256" key="1">
    <source>
        <dbReference type="SAM" id="Phobius"/>
    </source>
</evidence>
<evidence type="ECO:0000313" key="3">
    <source>
        <dbReference type="Proteomes" id="UP000198670"/>
    </source>
</evidence>
<keyword evidence="1" id="KW-1133">Transmembrane helix</keyword>
<keyword evidence="1" id="KW-0472">Membrane</keyword>
<dbReference type="AlphaFoldDB" id="A0A1I3N1N8"/>
<keyword evidence="1" id="KW-0812">Transmembrane</keyword>
<gene>
    <name evidence="2" type="ORF">SAMN05444682_10761</name>
</gene>
<accession>A0A1I3N1N8</accession>
<keyword evidence="2" id="KW-0808">Transferase</keyword>
<name>A0A1I3N1N8_9SPHI</name>
<evidence type="ECO:0000313" key="2">
    <source>
        <dbReference type="EMBL" id="SFJ02826.1"/>
    </source>
</evidence>
<dbReference type="Proteomes" id="UP000198670">
    <property type="component" value="Unassembled WGS sequence"/>
</dbReference>
<feature type="transmembrane region" description="Helical" evidence="1">
    <location>
        <begin position="50"/>
        <end position="67"/>
    </location>
</feature>
<dbReference type="GO" id="GO:0016740">
    <property type="term" value="F:transferase activity"/>
    <property type="evidence" value="ECO:0007669"/>
    <property type="project" value="UniProtKB-KW"/>
</dbReference>
<dbReference type="Gene3D" id="3.40.50.2000">
    <property type="entry name" value="Glycogen Phosphorylase B"/>
    <property type="match status" value="1"/>
</dbReference>
<protein>
    <submittedName>
        <fullName evidence="2">Glycosyltransferase involved in cell wall bisynthesis</fullName>
    </submittedName>
</protein>
<proteinExistence type="predicted"/>